<feature type="domain" description="Sulfatase N-terminal" evidence="9">
    <location>
        <begin position="28"/>
        <end position="353"/>
    </location>
</feature>
<feature type="signal peptide" evidence="8">
    <location>
        <begin position="1"/>
        <end position="25"/>
    </location>
</feature>
<feature type="chain" id="PRO_5035903884" evidence="8">
    <location>
        <begin position="26"/>
        <end position="503"/>
    </location>
</feature>
<keyword evidence="11" id="KW-1185">Reference proteome</keyword>
<keyword evidence="6" id="KW-0106">Calcium</keyword>
<dbReference type="InterPro" id="IPR000917">
    <property type="entry name" value="Sulfatase_N"/>
</dbReference>
<accession>A0A8S4BBV6</accession>
<comment type="cofactor">
    <cofactor evidence="1">
        <name>Ca(2+)</name>
        <dbReference type="ChEBI" id="CHEBI:29108"/>
    </cofactor>
</comment>
<name>A0A8S4BBV6_9TELE</name>
<evidence type="ECO:0000256" key="6">
    <source>
        <dbReference type="ARBA" id="ARBA00022837"/>
    </source>
</evidence>
<dbReference type="Pfam" id="PF14707">
    <property type="entry name" value="Sulfatase_C"/>
    <property type="match status" value="1"/>
</dbReference>
<evidence type="ECO:0000259" key="9">
    <source>
        <dbReference type="Pfam" id="PF00884"/>
    </source>
</evidence>
<dbReference type="Gene3D" id="3.40.720.10">
    <property type="entry name" value="Alkaline Phosphatase, subunit A"/>
    <property type="match status" value="1"/>
</dbReference>
<evidence type="ECO:0000313" key="11">
    <source>
        <dbReference type="Proteomes" id="UP000677803"/>
    </source>
</evidence>
<gene>
    <name evidence="10" type="ORF">MMEN_LOCUS14978</name>
</gene>
<keyword evidence="4 8" id="KW-0732">Signal</keyword>
<dbReference type="FunFam" id="3.40.720.10:FF:000023">
    <property type="entry name" value="Arylsulfatase A"/>
    <property type="match status" value="1"/>
</dbReference>
<evidence type="ECO:0000313" key="10">
    <source>
        <dbReference type="EMBL" id="CAG5958136.1"/>
    </source>
</evidence>
<dbReference type="InterPro" id="IPR024607">
    <property type="entry name" value="Sulfatase_CS"/>
</dbReference>
<evidence type="ECO:0000256" key="4">
    <source>
        <dbReference type="ARBA" id="ARBA00022729"/>
    </source>
</evidence>
<protein>
    <submittedName>
        <fullName evidence="10">(Atlantic silverside) hypothetical protein</fullName>
    </submittedName>
</protein>
<keyword evidence="5" id="KW-0378">Hydrolase</keyword>
<evidence type="ECO:0000256" key="1">
    <source>
        <dbReference type="ARBA" id="ARBA00001913"/>
    </source>
</evidence>
<evidence type="ECO:0000256" key="7">
    <source>
        <dbReference type="ARBA" id="ARBA00023180"/>
    </source>
</evidence>
<sequence>MVGRHGMDSAHLLCLFICLLFTCSASPPNFILLFADDLGFGDLGCFGHPSSLTPNLDRLAAGGLRFTDFYCTSPVCSPSRASLLTGRYQTRSGVYPGVLYPGSIGGLPLNETTIAEVLKPLGYATAAMGKWHLGVGANGRFLPTKQGFDQYLGIPYSHDMGPCHNLTCFPPDVKCFGFCDRGTVTVPLMYNEAIKQQPVDFLDLEKAYSDFATSFIAASAKRKQPFFLYYPSHHTHYPQYAGVGAAGRSLRGPFGDALLELDNTIGNLITALEESGVMNNTLIFFTSDNGPELMRMSRGGNSGPLKCGKGTTYEGGMREPAIAYWPGTIRPGVTHELASTLDILPTIATLAGAKLPQVMLDGFDMTNLLLNQRKSKREAMMFYPTDPSEMYGLFALRLGKYKAHFYTRGASHSGTTPDPDCPLFATLKAHDPPLIFDLEADPSEHYPLSGPDIQPVLEEIEKVKANFEGSMVFGESQISKGTDPNLEPCCNPQCTPKPSCCHC</sequence>
<dbReference type="PANTHER" id="PTHR42693:SF11">
    <property type="entry name" value="ARYLSULFATASE A"/>
    <property type="match status" value="1"/>
</dbReference>
<dbReference type="EMBL" id="CAJRST010022223">
    <property type="protein sequence ID" value="CAG5958136.1"/>
    <property type="molecule type" value="Genomic_DNA"/>
</dbReference>
<dbReference type="InterPro" id="IPR050738">
    <property type="entry name" value="Sulfatase"/>
</dbReference>
<keyword evidence="3" id="KW-0479">Metal-binding</keyword>
<evidence type="ECO:0000256" key="5">
    <source>
        <dbReference type="ARBA" id="ARBA00022801"/>
    </source>
</evidence>
<comment type="similarity">
    <text evidence="2">Belongs to the sulfatase family.</text>
</comment>
<dbReference type="SUPFAM" id="SSF53649">
    <property type="entry name" value="Alkaline phosphatase-like"/>
    <property type="match status" value="1"/>
</dbReference>
<dbReference type="InterPro" id="IPR017850">
    <property type="entry name" value="Alkaline_phosphatase_core_sf"/>
</dbReference>
<dbReference type="AlphaFoldDB" id="A0A8S4BBV6"/>
<dbReference type="Proteomes" id="UP000677803">
    <property type="component" value="Unassembled WGS sequence"/>
</dbReference>
<organism evidence="10 11">
    <name type="scientific">Menidia menidia</name>
    <name type="common">Atlantic silverside</name>
    <dbReference type="NCBI Taxonomy" id="238744"/>
    <lineage>
        <taxon>Eukaryota</taxon>
        <taxon>Metazoa</taxon>
        <taxon>Chordata</taxon>
        <taxon>Craniata</taxon>
        <taxon>Vertebrata</taxon>
        <taxon>Euteleostomi</taxon>
        <taxon>Actinopterygii</taxon>
        <taxon>Neopterygii</taxon>
        <taxon>Teleostei</taxon>
        <taxon>Neoteleostei</taxon>
        <taxon>Acanthomorphata</taxon>
        <taxon>Ovalentaria</taxon>
        <taxon>Atherinomorphae</taxon>
        <taxon>Atheriniformes</taxon>
        <taxon>Atherinopsidae</taxon>
        <taxon>Menidiinae</taxon>
        <taxon>Menidia</taxon>
    </lineage>
</organism>
<dbReference type="Pfam" id="PF00884">
    <property type="entry name" value="Sulfatase"/>
    <property type="match status" value="1"/>
</dbReference>
<evidence type="ECO:0000256" key="3">
    <source>
        <dbReference type="ARBA" id="ARBA00022723"/>
    </source>
</evidence>
<dbReference type="PANTHER" id="PTHR42693">
    <property type="entry name" value="ARYLSULFATASE FAMILY MEMBER"/>
    <property type="match status" value="1"/>
</dbReference>
<evidence type="ECO:0000256" key="2">
    <source>
        <dbReference type="ARBA" id="ARBA00008779"/>
    </source>
</evidence>
<dbReference type="GO" id="GO:0046872">
    <property type="term" value="F:metal ion binding"/>
    <property type="evidence" value="ECO:0007669"/>
    <property type="project" value="UniProtKB-KW"/>
</dbReference>
<comment type="caution">
    <text evidence="10">The sequence shown here is derived from an EMBL/GenBank/DDBJ whole genome shotgun (WGS) entry which is preliminary data.</text>
</comment>
<reference evidence="10" key="1">
    <citation type="submission" date="2021-05" db="EMBL/GenBank/DDBJ databases">
        <authorList>
            <person name="Tigano A."/>
        </authorList>
    </citation>
    <scope>NUCLEOTIDE SEQUENCE</scope>
</reference>
<dbReference type="GO" id="GO:0004065">
    <property type="term" value="F:arylsulfatase activity"/>
    <property type="evidence" value="ECO:0007669"/>
    <property type="project" value="TreeGrafter"/>
</dbReference>
<dbReference type="OrthoDB" id="103349at2759"/>
<dbReference type="PROSITE" id="PS00523">
    <property type="entry name" value="SULFATASE_1"/>
    <property type="match status" value="1"/>
</dbReference>
<dbReference type="Gene3D" id="3.30.1120.10">
    <property type="match status" value="1"/>
</dbReference>
<keyword evidence="7" id="KW-0325">Glycoprotein</keyword>
<proteinExistence type="inferred from homology"/>
<evidence type="ECO:0000256" key="8">
    <source>
        <dbReference type="SAM" id="SignalP"/>
    </source>
</evidence>